<dbReference type="PRINTS" id="PR00453">
    <property type="entry name" value="VWFADOMAIN"/>
</dbReference>
<dbReference type="PROSITE" id="PS50234">
    <property type="entry name" value="VWFA"/>
    <property type="match status" value="1"/>
</dbReference>
<evidence type="ECO:0000256" key="1">
    <source>
        <dbReference type="ARBA" id="ARBA00023157"/>
    </source>
</evidence>
<dbReference type="CDD" id="cd23539">
    <property type="entry name" value="TFP_LU_ECD_CinHb4_like"/>
    <property type="match status" value="1"/>
</dbReference>
<dbReference type="PROSITE" id="PS50923">
    <property type="entry name" value="SUSHI"/>
    <property type="match status" value="1"/>
</dbReference>
<dbReference type="SUPFAM" id="SSF53300">
    <property type="entry name" value="vWA-like"/>
    <property type="match status" value="1"/>
</dbReference>
<dbReference type="Pfam" id="PF00092">
    <property type="entry name" value="VWA"/>
    <property type="match status" value="1"/>
</dbReference>
<feature type="domain" description="VWFA" evidence="4">
    <location>
        <begin position="189"/>
        <end position="370"/>
    </location>
</feature>
<sequence length="385" mass="42474">MNTVLLMLSLIATAQGLRCMTCENARSHEDCDSQGVMRECLENELSCAIEERKVNYGPGRLIFKHCKQPLACNNNYIQNDRPAWWPIQCNDKFPNSVCRCCCFEDECNIGHERCFGKAAISCGNQEDVRGGITTCSDGNRFRSKCDFQCQAPAQIYPPDSSSSVCLEDGSWSKPAPCCANPCPALAVVDLVIILDSSSSVGEAGWQTLLSFTRSLLSLYTLGNNSVEVAVVRYNAEVDTDNIIPLDNGFNRDELFAAISSLPYDGSGTRTGNAINFTREFILENGHGHREFAHDLVVVLTDGRSQDDVAVPARLLRERGVMTYAIGIRPDQAPDNFDIRNDLLNIAGSEDHFFVVEDGFSRLNADFAEEITREICSDPCGLTPHL</sequence>
<gene>
    <name evidence="6" type="ORF">CVLEPA_LOCUS10086</name>
</gene>
<dbReference type="CDD" id="cd00033">
    <property type="entry name" value="CCP"/>
    <property type="match status" value="1"/>
</dbReference>
<feature type="disulfide bond" evidence="2">
    <location>
        <begin position="122"/>
        <end position="165"/>
    </location>
</feature>
<evidence type="ECO:0000256" key="2">
    <source>
        <dbReference type="PROSITE-ProRule" id="PRU00302"/>
    </source>
</evidence>
<keyword evidence="7" id="KW-1185">Reference proteome</keyword>
<dbReference type="PANTHER" id="PTHR24020:SF87">
    <property type="entry name" value="COLLAGEN ALPHA-1(VI) CHAIN-LIKE"/>
    <property type="match status" value="1"/>
</dbReference>
<comment type="caution">
    <text evidence="6">The sequence shown here is derived from an EMBL/GenBank/DDBJ whole genome shotgun (WGS) entry which is preliminary data.</text>
</comment>
<name>A0ABP0FM97_CLALP</name>
<feature type="chain" id="PRO_5047082229" description="VWFA domain-containing protein" evidence="3">
    <location>
        <begin position="17"/>
        <end position="385"/>
    </location>
</feature>
<evidence type="ECO:0000256" key="3">
    <source>
        <dbReference type="SAM" id="SignalP"/>
    </source>
</evidence>
<evidence type="ECO:0008006" key="8">
    <source>
        <dbReference type="Google" id="ProtNLM"/>
    </source>
</evidence>
<comment type="caution">
    <text evidence="2">Lacks conserved residue(s) required for the propagation of feature annotation.</text>
</comment>
<evidence type="ECO:0000259" key="5">
    <source>
        <dbReference type="PROSITE" id="PS50923"/>
    </source>
</evidence>
<feature type="domain" description="Sushi" evidence="5">
    <location>
        <begin position="120"/>
        <end position="180"/>
    </location>
</feature>
<dbReference type="EMBL" id="CAWYQH010000068">
    <property type="protein sequence ID" value="CAK8679836.1"/>
    <property type="molecule type" value="Genomic_DNA"/>
</dbReference>
<dbReference type="InterPro" id="IPR045860">
    <property type="entry name" value="Snake_toxin-like_sf"/>
</dbReference>
<dbReference type="InterPro" id="IPR002035">
    <property type="entry name" value="VWF_A"/>
</dbReference>
<dbReference type="SUPFAM" id="SSF57535">
    <property type="entry name" value="Complement control module/SCR domain"/>
    <property type="match status" value="1"/>
</dbReference>
<dbReference type="Proteomes" id="UP001642483">
    <property type="component" value="Unassembled WGS sequence"/>
</dbReference>
<keyword evidence="1 2" id="KW-1015">Disulfide bond</keyword>
<dbReference type="PANTHER" id="PTHR24020">
    <property type="entry name" value="COLLAGEN ALPHA"/>
    <property type="match status" value="1"/>
</dbReference>
<proteinExistence type="predicted"/>
<dbReference type="Gene3D" id="2.10.70.10">
    <property type="entry name" value="Complement Module, domain 1"/>
    <property type="match status" value="1"/>
</dbReference>
<keyword evidence="3" id="KW-0732">Signal</keyword>
<protein>
    <recommendedName>
        <fullName evidence="8">VWFA domain-containing protein</fullName>
    </recommendedName>
</protein>
<dbReference type="Gene3D" id="3.40.50.410">
    <property type="entry name" value="von Willebrand factor, type A domain"/>
    <property type="match status" value="1"/>
</dbReference>
<organism evidence="6 7">
    <name type="scientific">Clavelina lepadiformis</name>
    <name type="common">Light-bulb sea squirt</name>
    <name type="synonym">Ascidia lepadiformis</name>
    <dbReference type="NCBI Taxonomy" id="159417"/>
    <lineage>
        <taxon>Eukaryota</taxon>
        <taxon>Metazoa</taxon>
        <taxon>Chordata</taxon>
        <taxon>Tunicata</taxon>
        <taxon>Ascidiacea</taxon>
        <taxon>Aplousobranchia</taxon>
        <taxon>Clavelinidae</taxon>
        <taxon>Clavelina</taxon>
    </lineage>
</organism>
<reference evidence="6 7" key="1">
    <citation type="submission" date="2024-02" db="EMBL/GenBank/DDBJ databases">
        <authorList>
            <person name="Daric V."/>
            <person name="Darras S."/>
        </authorList>
    </citation>
    <scope>NUCLEOTIDE SEQUENCE [LARGE SCALE GENOMIC DNA]</scope>
</reference>
<dbReference type="InterPro" id="IPR035976">
    <property type="entry name" value="Sushi/SCR/CCP_sf"/>
</dbReference>
<dbReference type="SMART" id="SM00327">
    <property type="entry name" value="VWA"/>
    <property type="match status" value="1"/>
</dbReference>
<evidence type="ECO:0000259" key="4">
    <source>
        <dbReference type="PROSITE" id="PS50234"/>
    </source>
</evidence>
<dbReference type="InterPro" id="IPR000436">
    <property type="entry name" value="Sushi_SCR_CCP_dom"/>
</dbReference>
<keyword evidence="2" id="KW-0768">Sushi</keyword>
<dbReference type="InterPro" id="IPR036465">
    <property type="entry name" value="vWFA_dom_sf"/>
</dbReference>
<accession>A0ABP0FM97</accession>
<dbReference type="SUPFAM" id="SSF57302">
    <property type="entry name" value="Snake toxin-like"/>
    <property type="match status" value="1"/>
</dbReference>
<evidence type="ECO:0000313" key="7">
    <source>
        <dbReference type="Proteomes" id="UP001642483"/>
    </source>
</evidence>
<dbReference type="InterPro" id="IPR050525">
    <property type="entry name" value="ECM_Assembly_Org"/>
</dbReference>
<evidence type="ECO:0000313" key="6">
    <source>
        <dbReference type="EMBL" id="CAK8679836.1"/>
    </source>
</evidence>
<feature type="signal peptide" evidence="3">
    <location>
        <begin position="1"/>
        <end position="16"/>
    </location>
</feature>